<gene>
    <name evidence="1" type="ORF">RchiOBHm_Chr6g0273281</name>
</gene>
<dbReference type="AlphaFoldDB" id="A0A2P6PRG5"/>
<name>A0A2P6PRG5_ROSCH</name>
<sequence>MHSSGVTSCSHRYHQFMMATTPYPIEQSTHLSHLSVTHPDLPSVSVIHASSRSRDPGALIHLDLDNPSWCLNLSRSILLKFLWLSLIQFFLLG</sequence>
<evidence type="ECO:0000313" key="1">
    <source>
        <dbReference type="EMBL" id="PRQ24518.1"/>
    </source>
</evidence>
<accession>A0A2P6PRG5</accession>
<evidence type="ECO:0000313" key="2">
    <source>
        <dbReference type="Proteomes" id="UP000238479"/>
    </source>
</evidence>
<protein>
    <submittedName>
        <fullName evidence="1">Uncharacterized protein</fullName>
    </submittedName>
</protein>
<comment type="caution">
    <text evidence="1">The sequence shown here is derived from an EMBL/GenBank/DDBJ whole genome shotgun (WGS) entry which is preliminary data.</text>
</comment>
<reference evidence="1 2" key="1">
    <citation type="journal article" date="2018" name="Nat. Genet.">
        <title>The Rosa genome provides new insights in the design of modern roses.</title>
        <authorList>
            <person name="Bendahmane M."/>
        </authorList>
    </citation>
    <scope>NUCLEOTIDE SEQUENCE [LARGE SCALE GENOMIC DNA]</scope>
    <source>
        <strain evidence="2">cv. Old Blush</strain>
    </source>
</reference>
<organism evidence="1 2">
    <name type="scientific">Rosa chinensis</name>
    <name type="common">China rose</name>
    <dbReference type="NCBI Taxonomy" id="74649"/>
    <lineage>
        <taxon>Eukaryota</taxon>
        <taxon>Viridiplantae</taxon>
        <taxon>Streptophyta</taxon>
        <taxon>Embryophyta</taxon>
        <taxon>Tracheophyta</taxon>
        <taxon>Spermatophyta</taxon>
        <taxon>Magnoliopsida</taxon>
        <taxon>eudicotyledons</taxon>
        <taxon>Gunneridae</taxon>
        <taxon>Pentapetalae</taxon>
        <taxon>rosids</taxon>
        <taxon>fabids</taxon>
        <taxon>Rosales</taxon>
        <taxon>Rosaceae</taxon>
        <taxon>Rosoideae</taxon>
        <taxon>Rosoideae incertae sedis</taxon>
        <taxon>Rosa</taxon>
    </lineage>
</organism>
<dbReference type="Gramene" id="PRQ24518">
    <property type="protein sequence ID" value="PRQ24518"/>
    <property type="gene ID" value="RchiOBHm_Chr6g0273281"/>
</dbReference>
<proteinExistence type="predicted"/>
<dbReference type="Proteomes" id="UP000238479">
    <property type="component" value="Chromosome 6"/>
</dbReference>
<dbReference type="EMBL" id="PDCK01000044">
    <property type="protein sequence ID" value="PRQ24518.1"/>
    <property type="molecule type" value="Genomic_DNA"/>
</dbReference>
<keyword evidence="2" id="KW-1185">Reference proteome</keyword>